<reference evidence="4" key="1">
    <citation type="submission" date="2023-10" db="EMBL/GenBank/DDBJ databases">
        <title>Genome assembly of Pristionchus species.</title>
        <authorList>
            <person name="Yoshida K."/>
            <person name="Sommer R.J."/>
        </authorList>
    </citation>
    <scope>NUCLEOTIDE SEQUENCE</scope>
    <source>
        <strain evidence="4">RS0144</strain>
    </source>
</reference>
<evidence type="ECO:0000256" key="1">
    <source>
        <dbReference type="RuleBase" id="RU003425"/>
    </source>
</evidence>
<dbReference type="SUPFAM" id="SSF49354">
    <property type="entry name" value="PapD-like"/>
    <property type="match status" value="1"/>
</dbReference>
<feature type="compositionally biased region" description="Pro residues" evidence="2">
    <location>
        <begin position="265"/>
        <end position="275"/>
    </location>
</feature>
<feature type="non-terminal residue" evidence="4">
    <location>
        <position position="1"/>
    </location>
</feature>
<feature type="domain" description="MSP" evidence="3">
    <location>
        <begin position="19"/>
        <end position="134"/>
    </location>
</feature>
<dbReference type="Gene3D" id="2.60.40.10">
    <property type="entry name" value="Immunoglobulins"/>
    <property type="match status" value="1"/>
</dbReference>
<sequence>SRQGSLSRSKPMRASSSTYITFTPETVITFRCCYRQSKDVEVNDNGLSSIMFKMKSTSAEYYHIRPVFFLLRPKEKLTIKVTFKGLPSDVALCQRDRITAVMAFCLSDSKDVKMLWEKHRRIAHQPNTSSRKYLKINFEDERRMSVSPLKTNISLLTSAYRSPSDDVPPPPSLPRPSCKVANSGGRDASMTHPNSTKKEQAIRPPSIHPSDLHPSSSLPPPLERLEPSLRTSIPLPPSQSIHRPPPPPPLLPPNEETNEDEEYPVLPPPHTPNHPPVKSKTLPVKTRPSSIDDSKKSKIIPMKTPSTRKPPVVSPSQEKSSIEDEDIPSTTPSGRTAVTDEQSTQQQSIVYILYPGEEGNCKEDENDKEKDEDS</sequence>
<gene>
    <name evidence="4" type="ORF">PENTCL1PPCAC_18195</name>
</gene>
<evidence type="ECO:0000259" key="3">
    <source>
        <dbReference type="PROSITE" id="PS50202"/>
    </source>
</evidence>
<dbReference type="AlphaFoldDB" id="A0AAV5TNL5"/>
<feature type="compositionally biased region" description="Pro residues" evidence="2">
    <location>
        <begin position="243"/>
        <end position="252"/>
    </location>
</feature>
<keyword evidence="1" id="KW-0963">Cytoplasm</keyword>
<name>A0AAV5TNL5_9BILA</name>
<dbReference type="InterPro" id="IPR000535">
    <property type="entry name" value="MSP_dom"/>
</dbReference>
<dbReference type="InterPro" id="IPR008962">
    <property type="entry name" value="PapD-like_sf"/>
</dbReference>
<protein>
    <recommendedName>
        <fullName evidence="1">Major sperm protein</fullName>
    </recommendedName>
</protein>
<feature type="compositionally biased region" description="Basic and acidic residues" evidence="2">
    <location>
        <begin position="359"/>
        <end position="374"/>
    </location>
</feature>
<accession>A0AAV5TNL5</accession>
<feature type="non-terminal residue" evidence="4">
    <location>
        <position position="374"/>
    </location>
</feature>
<proteinExistence type="predicted"/>
<keyword evidence="5" id="KW-1185">Reference proteome</keyword>
<feature type="compositionally biased region" description="Low complexity" evidence="2">
    <location>
        <begin position="204"/>
        <end position="216"/>
    </location>
</feature>
<evidence type="ECO:0000313" key="4">
    <source>
        <dbReference type="EMBL" id="GMS96020.1"/>
    </source>
</evidence>
<evidence type="ECO:0000313" key="5">
    <source>
        <dbReference type="Proteomes" id="UP001432027"/>
    </source>
</evidence>
<dbReference type="InterPro" id="IPR013783">
    <property type="entry name" value="Ig-like_fold"/>
</dbReference>
<evidence type="ECO:0000256" key="2">
    <source>
        <dbReference type="SAM" id="MobiDB-lite"/>
    </source>
</evidence>
<dbReference type="EMBL" id="BTSX01000004">
    <property type="protein sequence ID" value="GMS96020.1"/>
    <property type="molecule type" value="Genomic_DNA"/>
</dbReference>
<comment type="caution">
    <text evidence="4">The sequence shown here is derived from an EMBL/GenBank/DDBJ whole genome shotgun (WGS) entry which is preliminary data.</text>
</comment>
<organism evidence="4 5">
    <name type="scientific">Pristionchus entomophagus</name>
    <dbReference type="NCBI Taxonomy" id="358040"/>
    <lineage>
        <taxon>Eukaryota</taxon>
        <taxon>Metazoa</taxon>
        <taxon>Ecdysozoa</taxon>
        <taxon>Nematoda</taxon>
        <taxon>Chromadorea</taxon>
        <taxon>Rhabditida</taxon>
        <taxon>Rhabditina</taxon>
        <taxon>Diplogasteromorpha</taxon>
        <taxon>Diplogasteroidea</taxon>
        <taxon>Neodiplogasteridae</taxon>
        <taxon>Pristionchus</taxon>
    </lineage>
</organism>
<feature type="compositionally biased region" description="Polar residues" evidence="2">
    <location>
        <begin position="328"/>
        <end position="349"/>
    </location>
</feature>
<keyword evidence="1" id="KW-0206">Cytoskeleton</keyword>
<comment type="function">
    <text evidence="1">Central component in molecular interactions underlying sperm crawling. Forms an extensive filament system that extends from sperm villipoda, along the leading edge of the pseudopod.</text>
</comment>
<feature type="region of interest" description="Disordered" evidence="2">
    <location>
        <begin position="160"/>
        <end position="374"/>
    </location>
</feature>
<dbReference type="PROSITE" id="PS50202">
    <property type="entry name" value="MSP"/>
    <property type="match status" value="1"/>
</dbReference>
<dbReference type="Proteomes" id="UP001432027">
    <property type="component" value="Unassembled WGS sequence"/>
</dbReference>
<dbReference type="Pfam" id="PF00635">
    <property type="entry name" value="Motile_Sperm"/>
    <property type="match status" value="1"/>
</dbReference>